<gene>
    <name evidence="4" type="ORF">C7435_3201</name>
</gene>
<keyword evidence="2" id="KW-0472">Membrane</keyword>
<comment type="caution">
    <text evidence="4">The sequence shown here is derived from an EMBL/GenBank/DDBJ whole genome shotgun (WGS) entry which is preliminary data.</text>
</comment>
<dbReference type="Pfam" id="PF13717">
    <property type="entry name" value="Zn_ribbon_4"/>
    <property type="match status" value="1"/>
</dbReference>
<name>A0A495CY94_9PROT</name>
<feature type="domain" description="Zinc finger/thioredoxin putative" evidence="3">
    <location>
        <begin position="6"/>
        <end position="38"/>
    </location>
</feature>
<dbReference type="InterPro" id="IPR011723">
    <property type="entry name" value="Znf/thioredoxin_put"/>
</dbReference>
<proteinExistence type="predicted"/>
<evidence type="ECO:0000313" key="4">
    <source>
        <dbReference type="EMBL" id="RKQ94227.1"/>
    </source>
</evidence>
<dbReference type="OrthoDB" id="7159357at2"/>
<dbReference type="NCBIfam" id="TIGR02098">
    <property type="entry name" value="MJ0042_CXXC"/>
    <property type="match status" value="1"/>
</dbReference>
<reference evidence="4 5" key="1">
    <citation type="submission" date="2018-10" db="EMBL/GenBank/DDBJ databases">
        <title>Genomic Encyclopedia of Type Strains, Phase IV (KMG-IV): sequencing the most valuable type-strain genomes for metagenomic binning, comparative biology and taxonomic classification.</title>
        <authorList>
            <person name="Goeker M."/>
        </authorList>
    </citation>
    <scope>NUCLEOTIDE SEQUENCE [LARGE SCALE GENOMIC DNA]</scope>
    <source>
        <strain evidence="4 5">DSM 4734</strain>
    </source>
</reference>
<keyword evidence="2" id="KW-1133">Transmembrane helix</keyword>
<feature type="region of interest" description="Disordered" evidence="1">
    <location>
        <begin position="231"/>
        <end position="290"/>
    </location>
</feature>
<dbReference type="AlphaFoldDB" id="A0A495CY94"/>
<dbReference type="EMBL" id="RBIM01000008">
    <property type="protein sequence ID" value="RKQ94227.1"/>
    <property type="molecule type" value="Genomic_DNA"/>
</dbReference>
<feature type="region of interest" description="Disordered" evidence="1">
    <location>
        <begin position="42"/>
        <end position="78"/>
    </location>
</feature>
<evidence type="ECO:0000256" key="1">
    <source>
        <dbReference type="SAM" id="MobiDB-lite"/>
    </source>
</evidence>
<accession>A0A495CY94</accession>
<sequence>MSIVLSCPSCTTRYRANPNAIGTNGRRVRCASCGHVWTAEMEDPSDLPSLQPAPPVKPDAPDEDAGGEKKVHTAFRERQEKKRRTLSAAAAGGAWGGLLAACTVLFVCAWIFRVDVVTLWPRASSAYAAVGATVNPWGYDVGELDVTREVDHGVPLLVIEGDIHNFDRRARAIPGLRAILRDEHGEAVLEWTISMPAGRLGAGRRQDFRTVVSDPPPDAVEVEVVLMETPAHGNADSGHQDAGASDGAAADDVHTSELDTAAVTDHAPAPEHGPPADQHASAEPVETGQY</sequence>
<evidence type="ECO:0000259" key="3">
    <source>
        <dbReference type="Pfam" id="PF13717"/>
    </source>
</evidence>
<evidence type="ECO:0000256" key="2">
    <source>
        <dbReference type="SAM" id="Phobius"/>
    </source>
</evidence>
<protein>
    <submittedName>
        <fullName evidence="4">Putative Zn finger-like uncharacterized protein</fullName>
    </submittedName>
</protein>
<feature type="transmembrane region" description="Helical" evidence="2">
    <location>
        <begin position="86"/>
        <end position="112"/>
    </location>
</feature>
<feature type="compositionally biased region" description="Basic and acidic residues" evidence="1">
    <location>
        <begin position="66"/>
        <end position="78"/>
    </location>
</feature>
<dbReference type="Proteomes" id="UP000273675">
    <property type="component" value="Unassembled WGS sequence"/>
</dbReference>
<keyword evidence="2" id="KW-0812">Transmembrane</keyword>
<organism evidence="4 5">
    <name type="scientific">Maricaulis maris</name>
    <dbReference type="NCBI Taxonomy" id="74318"/>
    <lineage>
        <taxon>Bacteria</taxon>
        <taxon>Pseudomonadati</taxon>
        <taxon>Pseudomonadota</taxon>
        <taxon>Alphaproteobacteria</taxon>
        <taxon>Maricaulales</taxon>
        <taxon>Maricaulaceae</taxon>
        <taxon>Maricaulis</taxon>
    </lineage>
</organism>
<evidence type="ECO:0000313" key="5">
    <source>
        <dbReference type="Proteomes" id="UP000273675"/>
    </source>
</evidence>
<feature type="compositionally biased region" description="Low complexity" evidence="1">
    <location>
        <begin position="235"/>
        <end position="250"/>
    </location>
</feature>
<dbReference type="RefSeq" id="WP_121212470.1">
    <property type="nucleotide sequence ID" value="NZ_RBIM01000008.1"/>
</dbReference>